<sequence length="131" mass="15580">MKPEESKAKQVAERNTVKSGATKERCRPLGKGRENWRKKQKEKKNRGSHEGTQRIIETTISEEQQQFRFFVPTAQGFLSFISVCYIVFRLFFSIIFFFFLRFPPLKNYRYRESSDCRVQLYIIVLVKVLEA</sequence>
<feature type="transmembrane region" description="Helical" evidence="2">
    <location>
        <begin position="77"/>
        <end position="100"/>
    </location>
</feature>
<evidence type="ECO:0000313" key="3">
    <source>
        <dbReference type="EMBL" id="CAL7942016.1"/>
    </source>
</evidence>
<feature type="region of interest" description="Disordered" evidence="1">
    <location>
        <begin position="1"/>
        <end position="53"/>
    </location>
</feature>
<keyword evidence="4" id="KW-1185">Reference proteome</keyword>
<accession>A0ABP1NQU7</accession>
<feature type="compositionally biased region" description="Basic and acidic residues" evidence="1">
    <location>
        <begin position="1"/>
        <end position="37"/>
    </location>
</feature>
<organism evidence="3 4">
    <name type="scientific">Xylocopa violacea</name>
    <name type="common">Violet carpenter bee</name>
    <name type="synonym">Apis violacea</name>
    <dbReference type="NCBI Taxonomy" id="135666"/>
    <lineage>
        <taxon>Eukaryota</taxon>
        <taxon>Metazoa</taxon>
        <taxon>Ecdysozoa</taxon>
        <taxon>Arthropoda</taxon>
        <taxon>Hexapoda</taxon>
        <taxon>Insecta</taxon>
        <taxon>Pterygota</taxon>
        <taxon>Neoptera</taxon>
        <taxon>Endopterygota</taxon>
        <taxon>Hymenoptera</taxon>
        <taxon>Apocrita</taxon>
        <taxon>Aculeata</taxon>
        <taxon>Apoidea</taxon>
        <taxon>Anthophila</taxon>
        <taxon>Apidae</taxon>
        <taxon>Xylocopa</taxon>
        <taxon>Xylocopa</taxon>
    </lineage>
</organism>
<dbReference type="EMBL" id="CAXAJV020001292">
    <property type="protein sequence ID" value="CAL7942016.1"/>
    <property type="molecule type" value="Genomic_DNA"/>
</dbReference>
<keyword evidence="2" id="KW-1133">Transmembrane helix</keyword>
<evidence type="ECO:0000256" key="1">
    <source>
        <dbReference type="SAM" id="MobiDB-lite"/>
    </source>
</evidence>
<gene>
    <name evidence="3" type="ORF">XYLVIOL_LOCUS5317</name>
</gene>
<comment type="caution">
    <text evidence="3">The sequence shown here is derived from an EMBL/GenBank/DDBJ whole genome shotgun (WGS) entry which is preliminary data.</text>
</comment>
<protein>
    <recommendedName>
        <fullName evidence="5">Transmembrane protein</fullName>
    </recommendedName>
</protein>
<keyword evidence="2" id="KW-0812">Transmembrane</keyword>
<evidence type="ECO:0008006" key="5">
    <source>
        <dbReference type="Google" id="ProtNLM"/>
    </source>
</evidence>
<name>A0ABP1NQU7_XYLVO</name>
<evidence type="ECO:0000256" key="2">
    <source>
        <dbReference type="SAM" id="Phobius"/>
    </source>
</evidence>
<dbReference type="Proteomes" id="UP001642520">
    <property type="component" value="Unassembled WGS sequence"/>
</dbReference>
<evidence type="ECO:0000313" key="4">
    <source>
        <dbReference type="Proteomes" id="UP001642520"/>
    </source>
</evidence>
<proteinExistence type="predicted"/>
<keyword evidence="2" id="KW-0472">Membrane</keyword>
<reference evidence="3 4" key="1">
    <citation type="submission" date="2024-08" db="EMBL/GenBank/DDBJ databases">
        <authorList>
            <person name="Will J Nash"/>
            <person name="Angela Man"/>
            <person name="Seanna McTaggart"/>
            <person name="Kendall Baker"/>
            <person name="Tom Barker"/>
            <person name="Leah Catchpole"/>
            <person name="Alex Durrant"/>
            <person name="Karim Gharbi"/>
            <person name="Naomi Irish"/>
            <person name="Gemy Kaithakottil"/>
            <person name="Debby Ku"/>
            <person name="Aaliyah Providence"/>
            <person name="Felix Shaw"/>
            <person name="David Swarbreck"/>
            <person name="Chris Watkins"/>
            <person name="Ann M. McCartney"/>
            <person name="Giulio Formenti"/>
            <person name="Alice Mouton"/>
            <person name="Noel Vella"/>
            <person name="Bjorn M von Reumont"/>
            <person name="Adriana Vella"/>
            <person name="Wilfried Haerty"/>
        </authorList>
    </citation>
    <scope>NUCLEOTIDE SEQUENCE [LARGE SCALE GENOMIC DNA]</scope>
</reference>